<dbReference type="InterPro" id="IPR036691">
    <property type="entry name" value="Endo/exonu/phosph_ase_sf"/>
</dbReference>
<dbReference type="PATRIC" id="fig|43675.28.peg.1253"/>
<dbReference type="InterPro" id="IPR051547">
    <property type="entry name" value="TDP2-like"/>
</dbReference>
<dbReference type="PANTHER" id="PTHR15822">
    <property type="entry name" value="TRAF AND TNF RECEPTOR-ASSOCIATED PROTEIN"/>
    <property type="match status" value="1"/>
</dbReference>
<dbReference type="InterPro" id="IPR005135">
    <property type="entry name" value="Endo/exonuclease/phosphatase"/>
</dbReference>
<dbReference type="EMBL" id="AP014938">
    <property type="protein sequence ID" value="BAS20471.1"/>
    <property type="molecule type" value="Genomic_DNA"/>
</dbReference>
<name>A0A0K2S018_9MICC</name>
<proteinExistence type="predicted"/>
<dbReference type="Proteomes" id="UP000066203">
    <property type="component" value="Chromosome"/>
</dbReference>
<dbReference type="Gene3D" id="3.60.10.10">
    <property type="entry name" value="Endonuclease/exonuclease/phosphatase"/>
    <property type="match status" value="1"/>
</dbReference>
<dbReference type="Pfam" id="PF03372">
    <property type="entry name" value="Exo_endo_phos"/>
    <property type="match status" value="1"/>
</dbReference>
<dbReference type="AlphaFoldDB" id="A0A0K2S018"/>
<feature type="domain" description="Endonuclease/exonuclease/phosphatase" evidence="2">
    <location>
        <begin position="20"/>
        <end position="267"/>
    </location>
</feature>
<evidence type="ECO:0000313" key="4">
    <source>
        <dbReference type="Proteomes" id="UP000066203"/>
    </source>
</evidence>
<protein>
    <submittedName>
        <fullName evidence="3">Exodeoxyribonuclease III</fullName>
    </submittedName>
</protein>
<reference evidence="4" key="1">
    <citation type="submission" date="2015-08" db="EMBL/GenBank/DDBJ databases">
        <title>Complete genome sequence of Rothia mucilaginosa strain NUM-Rm6536.</title>
        <authorList>
            <person name="Nambu T."/>
        </authorList>
    </citation>
    <scope>NUCLEOTIDE SEQUENCE [LARGE SCALE GENOMIC DNA]</scope>
    <source>
        <strain evidence="4">NUM-Rm6536</strain>
    </source>
</reference>
<evidence type="ECO:0000256" key="1">
    <source>
        <dbReference type="ARBA" id="ARBA00022801"/>
    </source>
</evidence>
<accession>A0A0K2S018</accession>
<gene>
    <name evidence="3" type="ORF">RM6536_1224</name>
</gene>
<dbReference type="RefSeq" id="WP_060824458.1">
    <property type="nucleotide sequence ID" value="NZ_AP014938.1"/>
</dbReference>
<dbReference type="CDD" id="cd09079">
    <property type="entry name" value="RgfB-like"/>
    <property type="match status" value="1"/>
</dbReference>
<sequence>MRFLTLNTHSWCEIHQISKIRTLAKFIIEQQVDVIALQEVNQLTSTPVVKEPLNYRGGAGVPVREDNYALLLVQALNEMGATYEWTLTEAHIGWDLYDECVAILSRLPIRGIKPIEMSPDYDYHQVQRRAAQAALIETETGTFWCATTHMSWWDFNGEPLFAQEYTRLSQALAECALTAPVLLGGDFNSAAHLSDKGYALVTSSGMVDTRSLAEHTDGENTVHREIAGWEGNTDAKRIDFVFADRLLTVLSHSVVFRDNSPEAISDHSGLLLEIDPSSWAPQSLLTPLTNQG</sequence>
<dbReference type="PANTHER" id="PTHR15822:SF23">
    <property type="entry name" value="ENDONUCLEASE_EXONUCLEASE_PHOSPHATASE FAMILY PROTEIN"/>
    <property type="match status" value="1"/>
</dbReference>
<dbReference type="GO" id="GO:0016787">
    <property type="term" value="F:hydrolase activity"/>
    <property type="evidence" value="ECO:0007669"/>
    <property type="project" value="UniProtKB-KW"/>
</dbReference>
<keyword evidence="1" id="KW-0378">Hydrolase</keyword>
<evidence type="ECO:0000259" key="2">
    <source>
        <dbReference type="Pfam" id="PF03372"/>
    </source>
</evidence>
<organism evidence="3">
    <name type="scientific">Rothia mucilaginosa</name>
    <dbReference type="NCBI Taxonomy" id="43675"/>
    <lineage>
        <taxon>Bacteria</taxon>
        <taxon>Bacillati</taxon>
        <taxon>Actinomycetota</taxon>
        <taxon>Actinomycetes</taxon>
        <taxon>Micrococcales</taxon>
        <taxon>Micrococcaceae</taxon>
        <taxon>Rothia</taxon>
    </lineage>
</organism>
<evidence type="ECO:0000313" key="3">
    <source>
        <dbReference type="EMBL" id="BAS20471.1"/>
    </source>
</evidence>
<dbReference type="SUPFAM" id="SSF56219">
    <property type="entry name" value="DNase I-like"/>
    <property type="match status" value="1"/>
</dbReference>